<dbReference type="AlphaFoldDB" id="A0A060SRF5"/>
<gene>
    <name evidence="2" type="ORF">BN946_scf184587.g4</name>
</gene>
<proteinExistence type="predicted"/>
<organism evidence="2 3">
    <name type="scientific">Pycnoporus cinnabarinus</name>
    <name type="common">Cinnabar-red polypore</name>
    <name type="synonym">Trametes cinnabarina</name>
    <dbReference type="NCBI Taxonomy" id="5643"/>
    <lineage>
        <taxon>Eukaryota</taxon>
        <taxon>Fungi</taxon>
        <taxon>Dikarya</taxon>
        <taxon>Basidiomycota</taxon>
        <taxon>Agaricomycotina</taxon>
        <taxon>Agaricomycetes</taxon>
        <taxon>Polyporales</taxon>
        <taxon>Polyporaceae</taxon>
        <taxon>Trametes</taxon>
    </lineage>
</organism>
<dbReference type="EMBL" id="CCBP010000432">
    <property type="protein sequence ID" value="CDO76950.1"/>
    <property type="molecule type" value="Genomic_DNA"/>
</dbReference>
<evidence type="ECO:0000256" key="1">
    <source>
        <dbReference type="SAM" id="Phobius"/>
    </source>
</evidence>
<evidence type="ECO:0000313" key="3">
    <source>
        <dbReference type="Proteomes" id="UP000029665"/>
    </source>
</evidence>
<dbReference type="STRING" id="5643.A0A060SRF5"/>
<dbReference type="Proteomes" id="UP000029665">
    <property type="component" value="Unassembled WGS sequence"/>
</dbReference>
<keyword evidence="1" id="KW-0812">Transmembrane</keyword>
<keyword evidence="3" id="KW-1185">Reference proteome</keyword>
<keyword evidence="1" id="KW-0472">Membrane</keyword>
<evidence type="ECO:0000313" key="2">
    <source>
        <dbReference type="EMBL" id="CDO76950.1"/>
    </source>
</evidence>
<sequence>MTVNVRTFLSDGRDLGAAKSIFLSLNGLGDPIGVAKFVIYVTQSLISDGFMVYRVYVVWDRSWRVIVVPTLILFADIVLGYVTSFLGSKTPAGCVNAFFVMSFVTNLIAGGEVTLGIN</sequence>
<name>A0A060SRF5_PYCCI</name>
<dbReference type="HOGENOM" id="CLU_2074332_0_0_1"/>
<keyword evidence="1" id="KW-1133">Transmembrane helix</keyword>
<accession>A0A060SRF5</accession>
<feature type="transmembrane region" description="Helical" evidence="1">
    <location>
        <begin position="98"/>
        <end position="117"/>
    </location>
</feature>
<protein>
    <submittedName>
        <fullName evidence="2">Uncharacterized protein</fullName>
    </submittedName>
</protein>
<reference evidence="2" key="1">
    <citation type="submission" date="2014-01" db="EMBL/GenBank/DDBJ databases">
        <title>The genome of the white-rot fungus Pycnoporus cinnabarinus: a basidiomycete model with a versatile arsenal for lignocellulosic biomass breakdown.</title>
        <authorList>
            <person name="Levasseur A."/>
            <person name="Lomascolo A."/>
            <person name="Ruiz-Duenas F.J."/>
            <person name="Uzan E."/>
            <person name="Piumi F."/>
            <person name="Kues U."/>
            <person name="Ram A.F.J."/>
            <person name="Murat C."/>
            <person name="Haon M."/>
            <person name="Benoit I."/>
            <person name="Arfi Y."/>
            <person name="Chevret D."/>
            <person name="Drula E."/>
            <person name="Kwon M.J."/>
            <person name="Gouret P."/>
            <person name="Lesage-Meessen L."/>
            <person name="Lombard V."/>
            <person name="Mariette J."/>
            <person name="Noirot C."/>
            <person name="Park J."/>
            <person name="Patyshakuliyeva A."/>
            <person name="Wieneger R.A.B."/>
            <person name="Wosten H.A.B."/>
            <person name="Martin F."/>
            <person name="Coutinho P.M."/>
            <person name="de Vries R."/>
            <person name="Martinez A.T."/>
            <person name="Klopp C."/>
            <person name="Pontarotti P."/>
            <person name="Henrissat B."/>
            <person name="Record E."/>
        </authorList>
    </citation>
    <scope>NUCLEOTIDE SEQUENCE [LARGE SCALE GENOMIC DNA]</scope>
    <source>
        <strain evidence="2">BRFM137</strain>
    </source>
</reference>
<dbReference type="OrthoDB" id="2756618at2759"/>
<comment type="caution">
    <text evidence="2">The sequence shown here is derived from an EMBL/GenBank/DDBJ whole genome shotgun (WGS) entry which is preliminary data.</text>
</comment>
<feature type="transmembrane region" description="Helical" evidence="1">
    <location>
        <begin position="32"/>
        <end position="53"/>
    </location>
</feature>
<feature type="transmembrane region" description="Helical" evidence="1">
    <location>
        <begin position="65"/>
        <end position="86"/>
    </location>
</feature>